<keyword evidence="4" id="KW-1185">Reference proteome</keyword>
<feature type="region of interest" description="Disordered" evidence="1">
    <location>
        <begin position="34"/>
        <end position="61"/>
    </location>
</feature>
<dbReference type="InParanoid" id="A0A2K2CSD3"/>
<dbReference type="Proteomes" id="UP000008810">
    <property type="component" value="Chromosome 4"/>
</dbReference>
<evidence type="ECO:0000313" key="2">
    <source>
        <dbReference type="EMBL" id="PNT64936.1"/>
    </source>
</evidence>
<sequence>MDKLTEFLEPSRRTYDKEKSIFFVPQLVKNTLKTQQSHTFSTGISQVTQENQQRMPPSTAN</sequence>
<evidence type="ECO:0000313" key="4">
    <source>
        <dbReference type="Proteomes" id="UP000008810"/>
    </source>
</evidence>
<accession>A0A2K2CSD3</accession>
<reference evidence="2 3" key="1">
    <citation type="journal article" date="2010" name="Nature">
        <title>Genome sequencing and analysis of the model grass Brachypodium distachyon.</title>
        <authorList>
            <consortium name="International Brachypodium Initiative"/>
        </authorList>
    </citation>
    <scope>NUCLEOTIDE SEQUENCE [LARGE SCALE GENOMIC DNA]</scope>
    <source>
        <strain evidence="2 3">Bd21</strain>
    </source>
</reference>
<organism evidence="2">
    <name type="scientific">Brachypodium distachyon</name>
    <name type="common">Purple false brome</name>
    <name type="synonym">Trachynia distachya</name>
    <dbReference type="NCBI Taxonomy" id="15368"/>
    <lineage>
        <taxon>Eukaryota</taxon>
        <taxon>Viridiplantae</taxon>
        <taxon>Streptophyta</taxon>
        <taxon>Embryophyta</taxon>
        <taxon>Tracheophyta</taxon>
        <taxon>Spermatophyta</taxon>
        <taxon>Magnoliopsida</taxon>
        <taxon>Liliopsida</taxon>
        <taxon>Poales</taxon>
        <taxon>Poaceae</taxon>
        <taxon>BOP clade</taxon>
        <taxon>Pooideae</taxon>
        <taxon>Stipodae</taxon>
        <taxon>Brachypodieae</taxon>
        <taxon>Brachypodium</taxon>
    </lineage>
</organism>
<dbReference type="AlphaFoldDB" id="A0A2K2CSD3"/>
<dbReference type="Gramene" id="PNT64936">
    <property type="protein sequence ID" value="PNT64936"/>
    <property type="gene ID" value="BRADI_4g35206v3"/>
</dbReference>
<reference evidence="2" key="2">
    <citation type="submission" date="2017-06" db="EMBL/GenBank/DDBJ databases">
        <title>WGS assembly of Brachypodium distachyon.</title>
        <authorList>
            <consortium name="The International Brachypodium Initiative"/>
            <person name="Lucas S."/>
            <person name="Harmon-Smith M."/>
            <person name="Lail K."/>
            <person name="Tice H."/>
            <person name="Grimwood J."/>
            <person name="Bruce D."/>
            <person name="Barry K."/>
            <person name="Shu S."/>
            <person name="Lindquist E."/>
            <person name="Wang M."/>
            <person name="Pitluck S."/>
            <person name="Vogel J.P."/>
            <person name="Garvin D.F."/>
            <person name="Mockler T.C."/>
            <person name="Schmutz J."/>
            <person name="Rokhsar D."/>
            <person name="Bevan M.W."/>
        </authorList>
    </citation>
    <scope>NUCLEOTIDE SEQUENCE</scope>
    <source>
        <strain evidence="2">Bd21</strain>
    </source>
</reference>
<evidence type="ECO:0000313" key="3">
    <source>
        <dbReference type="EnsemblPlants" id="PNT64936"/>
    </source>
</evidence>
<gene>
    <name evidence="2" type="ORF">BRADI_4g35206v3</name>
</gene>
<evidence type="ECO:0000256" key="1">
    <source>
        <dbReference type="SAM" id="MobiDB-lite"/>
    </source>
</evidence>
<name>A0A2K2CSD3_BRADI</name>
<dbReference type="EnsemblPlants" id="PNT64936">
    <property type="protein sequence ID" value="PNT64936"/>
    <property type="gene ID" value="BRADI_4g35206v3"/>
</dbReference>
<reference evidence="3" key="3">
    <citation type="submission" date="2018-08" db="UniProtKB">
        <authorList>
            <consortium name="EnsemblPlants"/>
        </authorList>
    </citation>
    <scope>IDENTIFICATION</scope>
    <source>
        <strain evidence="3">cv. Bd21</strain>
    </source>
</reference>
<proteinExistence type="predicted"/>
<protein>
    <submittedName>
        <fullName evidence="2 3">Uncharacterized protein</fullName>
    </submittedName>
</protein>
<dbReference type="EMBL" id="CM000883">
    <property type="protein sequence ID" value="PNT64936.1"/>
    <property type="molecule type" value="Genomic_DNA"/>
</dbReference>